<dbReference type="AlphaFoldDB" id="A0A3B6VPD8"/>
<sequence length="575" mass="67565">MKKKFNKKLYLIFVLLILVIVLIISCEKFNILGPTYIPPETDFRFPEETIPGHIDVNPVPAKDGEVFGAFRRKFRYQGKWYILADYMYEYKPETKTLTQIDRRVILQIDDNANIMIYDKNSKGYSDCYYMNVIEEDRVLYEYYDYGTYSYSSRSFTTTDCKGEEDYHSFITGITFDNRIRTSSDLINWKFEGASNNIYKTFPSVSTDPNASFQGRFGASGYRTVEFKDYIYLIGLKEDFSEQNPSGCRSTDLGSFTVSKDVYYRVYKNKDTSVGANWEKITTPWGQRSSLTIRYDKNKIYITKGLRAYYKWIKSPYWDYEIESFENDNTIWSTTDGVTWQKEPNSSAYDKANEIDSYLSLGGNLPYIQNRIKTPEEPNWIKLNNGRYYKSDNSYETYIINKKTYYVPIPPYEEIKAAYDSGQEYFTITEEHIKTAGLNQFLTKDKEPNKDEYWTVITPIDYTDKLMVWQSGGKKVMLNINNKAVQLVDYQQIEYMYNTIKDYSIVINDLRKTAKELRDGTHWSDIVNNGQGGYVKDVLLGMHYDARADMLELMKSNRDYIMPHDAITHYTVEFKY</sequence>
<name>A0A3B6VPD8_BRAPL</name>
<dbReference type="EMBL" id="CP002873">
    <property type="protein sequence ID" value="AGA65655.1"/>
    <property type="molecule type" value="Genomic_DNA"/>
</dbReference>
<gene>
    <name evidence="1" type="ORF">BPP43_01565</name>
</gene>
<dbReference type="PROSITE" id="PS51257">
    <property type="entry name" value="PROKAR_LIPOPROTEIN"/>
    <property type="match status" value="1"/>
</dbReference>
<protein>
    <recommendedName>
        <fullName evidence="3">Lipoprotein</fullName>
    </recommendedName>
</protein>
<evidence type="ECO:0000313" key="1">
    <source>
        <dbReference type="EMBL" id="AGA65655.1"/>
    </source>
</evidence>
<keyword evidence="2" id="KW-1185">Reference proteome</keyword>
<evidence type="ECO:0008006" key="3">
    <source>
        <dbReference type="Google" id="ProtNLM"/>
    </source>
</evidence>
<accession>A0A3B6VPD8</accession>
<dbReference type="RefSeq" id="WP_015273954.1">
    <property type="nucleotide sequence ID" value="NC_019908.1"/>
</dbReference>
<proteinExistence type="predicted"/>
<dbReference type="KEGG" id="bpip:BPP43_01565"/>
<evidence type="ECO:0000313" key="2">
    <source>
        <dbReference type="Proteomes" id="UP000010793"/>
    </source>
</evidence>
<organism evidence="1 2">
    <name type="scientific">Brachyspira pilosicoli P43/6/78</name>
    <dbReference type="NCBI Taxonomy" id="1042417"/>
    <lineage>
        <taxon>Bacteria</taxon>
        <taxon>Pseudomonadati</taxon>
        <taxon>Spirochaetota</taxon>
        <taxon>Spirochaetia</taxon>
        <taxon>Brachyspirales</taxon>
        <taxon>Brachyspiraceae</taxon>
        <taxon>Brachyspira</taxon>
    </lineage>
</organism>
<dbReference type="Proteomes" id="UP000010793">
    <property type="component" value="Chromosome"/>
</dbReference>
<reference evidence="1 2" key="1">
    <citation type="journal article" date="2013" name="Genome Announc.">
        <title>Complete Genome Sequence of the Porcine Strain Brachyspira pilosicoli P43/6/78(T.).</title>
        <authorList>
            <person name="Lin C."/>
            <person name="den Bakker H.C."/>
            <person name="Suzuki H."/>
            <person name="Lefebure T."/>
            <person name="Ponnala L."/>
            <person name="Sun Q."/>
            <person name="Stanhope M.J."/>
            <person name="Wiedmann M."/>
            <person name="Duhamel G.E."/>
        </authorList>
    </citation>
    <scope>NUCLEOTIDE SEQUENCE [LARGE SCALE GENOMIC DNA]</scope>
    <source>
        <strain evidence="1 2">P43/6/78</strain>
    </source>
</reference>